<reference evidence="3" key="1">
    <citation type="submission" date="2024-05" db="EMBL/GenBank/DDBJ databases">
        <authorList>
            <person name="Kim S."/>
            <person name="Heo J."/>
            <person name="Choi H."/>
            <person name="Choi Y."/>
            <person name="Kwon S.-W."/>
            <person name="Kim Y."/>
        </authorList>
    </citation>
    <scope>NUCLEOTIDE SEQUENCE</scope>
    <source>
        <strain evidence="3">KACC 23698</strain>
    </source>
</reference>
<name>A0AAU7JHT3_9HYPH</name>
<feature type="region of interest" description="Disordered" evidence="1">
    <location>
        <begin position="42"/>
        <end position="92"/>
    </location>
</feature>
<proteinExistence type="predicted"/>
<feature type="compositionally biased region" description="Low complexity" evidence="1">
    <location>
        <begin position="82"/>
        <end position="92"/>
    </location>
</feature>
<organism evidence="3">
    <name type="scientific">Alsobacter sp. KACC 23698</name>
    <dbReference type="NCBI Taxonomy" id="3149229"/>
    <lineage>
        <taxon>Bacteria</taxon>
        <taxon>Pseudomonadati</taxon>
        <taxon>Pseudomonadota</taxon>
        <taxon>Alphaproteobacteria</taxon>
        <taxon>Hyphomicrobiales</taxon>
        <taxon>Alsobacteraceae</taxon>
        <taxon>Alsobacter</taxon>
    </lineage>
</organism>
<feature type="compositionally biased region" description="Pro residues" evidence="1">
    <location>
        <begin position="46"/>
        <end position="62"/>
    </location>
</feature>
<evidence type="ECO:0000256" key="2">
    <source>
        <dbReference type="SAM" id="SignalP"/>
    </source>
</evidence>
<evidence type="ECO:0000313" key="3">
    <source>
        <dbReference type="EMBL" id="XBO39629.1"/>
    </source>
</evidence>
<sequence>MLKTIAMAAVGALLSLSGAAAASDTLPGGAILQGQSGRIELAQYYEPPPPPGYYRPRPPSYDPDPYYRPRQPEYRPDPYRQPRPYYQEQPVRPRGRMTDMCITSRGACRVYPQPTGRPCRCDVPGFGTKRGVTGY</sequence>
<dbReference type="EMBL" id="CP157484">
    <property type="protein sequence ID" value="XBO39629.1"/>
    <property type="molecule type" value="Genomic_DNA"/>
</dbReference>
<protein>
    <submittedName>
        <fullName evidence="3">Uncharacterized protein</fullName>
    </submittedName>
</protein>
<keyword evidence="2" id="KW-0732">Signal</keyword>
<feature type="compositionally biased region" description="Basic and acidic residues" evidence="1">
    <location>
        <begin position="65"/>
        <end position="80"/>
    </location>
</feature>
<feature type="chain" id="PRO_5043975088" evidence="2">
    <location>
        <begin position="23"/>
        <end position="135"/>
    </location>
</feature>
<gene>
    <name evidence="3" type="ORF">ABEG18_02265</name>
</gene>
<evidence type="ECO:0000256" key="1">
    <source>
        <dbReference type="SAM" id="MobiDB-lite"/>
    </source>
</evidence>
<dbReference type="RefSeq" id="WP_406856474.1">
    <property type="nucleotide sequence ID" value="NZ_CP157484.1"/>
</dbReference>
<dbReference type="AlphaFoldDB" id="A0AAU7JHT3"/>
<accession>A0AAU7JHT3</accession>
<feature type="signal peptide" evidence="2">
    <location>
        <begin position="1"/>
        <end position="22"/>
    </location>
</feature>